<sequence>MSTPPSEMSSLPDPSDFVDALCVNLSLTQTQNLDLQGAVQVCDFQLFKHKEMTIWCQIGQSTDRASLLLHLITQANLLHLQNSVDRLTAQDTSTAAVLQDFKSKVTDNWAPNDDDKAMVLRAVKDALTDPHRSSFAKAGDDVFKKLENYNKLGHAFKSQKRREVFRTYVREVTNNTKGQLRRKILQTALGDGKKSLLVAVVKLESSLKVSFSDTQRPKFICRVALWRRYARQCSDKSSDDTRPPKHTSSGVEIVESETLQKKTNESFWSGFDKWLEGLRTEYGSDLDSEPWRRYYEETKNIDEQESAVSIAAPVPQSSMSMFRGLTGIIPVPQENPLDPSLSPPPSPSPPERPMSRPIRGLPSRASIPEQRRGLRLDPLSSSPIISSSRAHSTTPYLYGAPFESPADDYTTSVRYAPSNNWGASSSSPFIARSVTPRGYDSTRFFDEDAASRSRAEHRVSRAWEE</sequence>
<proteinExistence type="predicted"/>
<evidence type="ECO:0000313" key="3">
    <source>
        <dbReference type="Proteomes" id="UP001498398"/>
    </source>
</evidence>
<evidence type="ECO:0000256" key="1">
    <source>
        <dbReference type="SAM" id="MobiDB-lite"/>
    </source>
</evidence>
<organism evidence="2 3">
    <name type="scientific">Marasmiellus scandens</name>
    <dbReference type="NCBI Taxonomy" id="2682957"/>
    <lineage>
        <taxon>Eukaryota</taxon>
        <taxon>Fungi</taxon>
        <taxon>Dikarya</taxon>
        <taxon>Basidiomycota</taxon>
        <taxon>Agaricomycotina</taxon>
        <taxon>Agaricomycetes</taxon>
        <taxon>Agaricomycetidae</taxon>
        <taxon>Agaricales</taxon>
        <taxon>Marasmiineae</taxon>
        <taxon>Omphalotaceae</taxon>
        <taxon>Marasmiellus</taxon>
    </lineage>
</organism>
<dbReference type="Proteomes" id="UP001498398">
    <property type="component" value="Unassembled WGS sequence"/>
</dbReference>
<reference evidence="2 3" key="1">
    <citation type="submission" date="2024-01" db="EMBL/GenBank/DDBJ databases">
        <title>A draft genome for the cacao thread blight pathogen Marasmiellus scandens.</title>
        <authorList>
            <person name="Baruah I.K."/>
            <person name="Leung J."/>
            <person name="Bukari Y."/>
            <person name="Amoako-Attah I."/>
            <person name="Meinhardt L.W."/>
            <person name="Bailey B.A."/>
            <person name="Cohen S.P."/>
        </authorList>
    </citation>
    <scope>NUCLEOTIDE SEQUENCE [LARGE SCALE GENOMIC DNA]</scope>
    <source>
        <strain evidence="2 3">GH-19</strain>
    </source>
</reference>
<feature type="compositionally biased region" description="Basic and acidic residues" evidence="1">
    <location>
        <begin position="234"/>
        <end position="243"/>
    </location>
</feature>
<name>A0ABR1IUL6_9AGAR</name>
<feature type="compositionally biased region" description="Pro residues" evidence="1">
    <location>
        <begin position="341"/>
        <end position="352"/>
    </location>
</feature>
<keyword evidence="3" id="KW-1185">Reference proteome</keyword>
<protein>
    <submittedName>
        <fullName evidence="2">Uncharacterized protein</fullName>
    </submittedName>
</protein>
<feature type="region of interest" description="Disordered" evidence="1">
    <location>
        <begin position="329"/>
        <end position="391"/>
    </location>
</feature>
<comment type="caution">
    <text evidence="2">The sequence shown here is derived from an EMBL/GenBank/DDBJ whole genome shotgun (WGS) entry which is preliminary data.</text>
</comment>
<accession>A0ABR1IUL6</accession>
<gene>
    <name evidence="2" type="ORF">VKT23_018014</name>
</gene>
<dbReference type="EMBL" id="JBANRG010000079">
    <property type="protein sequence ID" value="KAK7438401.1"/>
    <property type="molecule type" value="Genomic_DNA"/>
</dbReference>
<evidence type="ECO:0000313" key="2">
    <source>
        <dbReference type="EMBL" id="KAK7438401.1"/>
    </source>
</evidence>
<feature type="region of interest" description="Disordered" evidence="1">
    <location>
        <begin position="234"/>
        <end position="253"/>
    </location>
</feature>